<dbReference type="SUPFAM" id="SSF53474">
    <property type="entry name" value="alpha/beta-Hydrolases"/>
    <property type="match status" value="1"/>
</dbReference>
<protein>
    <submittedName>
        <fullName evidence="3">Alpha/beta fold hydrolase</fullName>
    </submittedName>
</protein>
<feature type="domain" description="AB hydrolase-1" evidence="2">
    <location>
        <begin position="17"/>
        <end position="227"/>
    </location>
</feature>
<dbReference type="GO" id="GO:0016787">
    <property type="term" value="F:hydrolase activity"/>
    <property type="evidence" value="ECO:0007669"/>
    <property type="project" value="UniProtKB-KW"/>
</dbReference>
<organism evidence="3 4">
    <name type="scientific">Actinomycetospora chibensis</name>
    <dbReference type="NCBI Taxonomy" id="663606"/>
    <lineage>
        <taxon>Bacteria</taxon>
        <taxon>Bacillati</taxon>
        <taxon>Actinomycetota</taxon>
        <taxon>Actinomycetes</taxon>
        <taxon>Pseudonocardiales</taxon>
        <taxon>Pseudonocardiaceae</taxon>
        <taxon>Actinomycetospora</taxon>
    </lineage>
</organism>
<dbReference type="Gene3D" id="3.40.50.1820">
    <property type="entry name" value="alpha/beta hydrolase"/>
    <property type="match status" value="1"/>
</dbReference>
<dbReference type="Pfam" id="PF12697">
    <property type="entry name" value="Abhydrolase_6"/>
    <property type="match status" value="1"/>
</dbReference>
<sequence length="244" mass="25563">MPPLPVLLPPAGPALAVTVPGLGLTAASYGGLVDALGAVVPTAVVALPAMGLRADPGAALDPESSADELARRLDEHGLADRPLVLVGHSASCQVVAELARRHPHTVAGLVLVGPTADPRMSPRRRLVARWLRTAVREDPRRVPGMLRSYATTRLSGFARALRAARRRDLRATLAATTMPVLLVGGPHDHLAPSGWLDALATTRPGIEAVTMTQGAHNLPQTHPAELAGHIVTLTRRVCREAPTG</sequence>
<keyword evidence="1 3" id="KW-0378">Hydrolase</keyword>
<name>A0ABV9RCE1_9PSEU</name>
<dbReference type="InterPro" id="IPR000073">
    <property type="entry name" value="AB_hydrolase_1"/>
</dbReference>
<dbReference type="RefSeq" id="WP_274190324.1">
    <property type="nucleotide sequence ID" value="NZ_BAABHN010000002.1"/>
</dbReference>
<accession>A0ABV9RCE1</accession>
<proteinExistence type="predicted"/>
<dbReference type="EMBL" id="JBHSIM010000002">
    <property type="protein sequence ID" value="MFC4830923.1"/>
    <property type="molecule type" value="Genomic_DNA"/>
</dbReference>
<reference evidence="4" key="1">
    <citation type="journal article" date="2019" name="Int. J. Syst. Evol. Microbiol.">
        <title>The Global Catalogue of Microorganisms (GCM) 10K type strain sequencing project: providing services to taxonomists for standard genome sequencing and annotation.</title>
        <authorList>
            <consortium name="The Broad Institute Genomics Platform"/>
            <consortium name="The Broad Institute Genome Sequencing Center for Infectious Disease"/>
            <person name="Wu L."/>
            <person name="Ma J."/>
        </authorList>
    </citation>
    <scope>NUCLEOTIDE SEQUENCE [LARGE SCALE GENOMIC DNA]</scope>
    <source>
        <strain evidence="4">CCUG 50347</strain>
    </source>
</reference>
<dbReference type="PANTHER" id="PTHR43798">
    <property type="entry name" value="MONOACYLGLYCEROL LIPASE"/>
    <property type="match status" value="1"/>
</dbReference>
<comment type="caution">
    <text evidence="3">The sequence shown here is derived from an EMBL/GenBank/DDBJ whole genome shotgun (WGS) entry which is preliminary data.</text>
</comment>
<evidence type="ECO:0000256" key="1">
    <source>
        <dbReference type="ARBA" id="ARBA00022801"/>
    </source>
</evidence>
<keyword evidence="4" id="KW-1185">Reference proteome</keyword>
<dbReference type="InterPro" id="IPR029058">
    <property type="entry name" value="AB_hydrolase_fold"/>
</dbReference>
<evidence type="ECO:0000313" key="4">
    <source>
        <dbReference type="Proteomes" id="UP001595909"/>
    </source>
</evidence>
<dbReference type="InterPro" id="IPR050266">
    <property type="entry name" value="AB_hydrolase_sf"/>
</dbReference>
<dbReference type="Proteomes" id="UP001595909">
    <property type="component" value="Unassembled WGS sequence"/>
</dbReference>
<evidence type="ECO:0000259" key="2">
    <source>
        <dbReference type="Pfam" id="PF12697"/>
    </source>
</evidence>
<evidence type="ECO:0000313" key="3">
    <source>
        <dbReference type="EMBL" id="MFC4830923.1"/>
    </source>
</evidence>
<gene>
    <name evidence="3" type="ORF">ACFPEL_00755</name>
</gene>
<dbReference type="PANTHER" id="PTHR43798:SF31">
    <property type="entry name" value="AB HYDROLASE SUPERFAMILY PROTEIN YCLE"/>
    <property type="match status" value="1"/>
</dbReference>